<accession>A0A4R4MLF4</accession>
<sequence>MWWLGVVWGVAAVCLIAAAVLLAGVGAGASGLAPVKTFASGESVTVPIDPADRPAVYIASDTAVNYACEISGGPGPARLARTADAPEVTEGETVWQQFLVINASVKGDYRLTCVDQEQAPVRYGVGRDAASVGGGTGTSLLIGGAGLLAGFIGTVVVLAGRAASRKRLAVGG</sequence>
<keyword evidence="1" id="KW-0812">Transmembrane</keyword>
<feature type="transmembrane region" description="Helical" evidence="1">
    <location>
        <begin position="140"/>
        <end position="159"/>
    </location>
</feature>
<dbReference type="EMBL" id="SMJZ01000345">
    <property type="protein sequence ID" value="TDB94706.1"/>
    <property type="molecule type" value="Genomic_DNA"/>
</dbReference>
<dbReference type="AlphaFoldDB" id="A0A4R4MLF4"/>
<evidence type="ECO:0000313" key="3">
    <source>
        <dbReference type="Proteomes" id="UP000295157"/>
    </source>
</evidence>
<name>A0A4R4MLF4_9ACTN</name>
<dbReference type="Proteomes" id="UP000295157">
    <property type="component" value="Unassembled WGS sequence"/>
</dbReference>
<comment type="caution">
    <text evidence="2">The sequence shown here is derived from an EMBL/GenBank/DDBJ whole genome shotgun (WGS) entry which is preliminary data.</text>
</comment>
<dbReference type="OrthoDB" id="3543267at2"/>
<evidence type="ECO:0000256" key="1">
    <source>
        <dbReference type="SAM" id="Phobius"/>
    </source>
</evidence>
<evidence type="ECO:0000313" key="2">
    <source>
        <dbReference type="EMBL" id="TDB94706.1"/>
    </source>
</evidence>
<proteinExistence type="predicted"/>
<gene>
    <name evidence="2" type="ORF">E1267_42585</name>
</gene>
<keyword evidence="1" id="KW-0472">Membrane</keyword>
<keyword evidence="1" id="KW-1133">Transmembrane helix</keyword>
<reference evidence="2 3" key="1">
    <citation type="submission" date="2019-02" db="EMBL/GenBank/DDBJ databases">
        <title>Draft genome sequences of novel Actinobacteria.</title>
        <authorList>
            <person name="Sahin N."/>
            <person name="Ay H."/>
            <person name="Saygin H."/>
        </authorList>
    </citation>
    <scope>NUCLEOTIDE SEQUENCE [LARGE SCALE GENOMIC DNA]</scope>
    <source>
        <strain evidence="2 3">KC201</strain>
    </source>
</reference>
<protein>
    <submittedName>
        <fullName evidence="2">Uncharacterized protein</fullName>
    </submittedName>
</protein>
<organism evidence="2 3">
    <name type="scientific">Nonomuraea longispora</name>
    <dbReference type="NCBI Taxonomy" id="1848320"/>
    <lineage>
        <taxon>Bacteria</taxon>
        <taxon>Bacillati</taxon>
        <taxon>Actinomycetota</taxon>
        <taxon>Actinomycetes</taxon>
        <taxon>Streptosporangiales</taxon>
        <taxon>Streptosporangiaceae</taxon>
        <taxon>Nonomuraea</taxon>
    </lineage>
</organism>
<keyword evidence="3" id="KW-1185">Reference proteome</keyword>